<proteinExistence type="predicted"/>
<reference evidence="3" key="1">
    <citation type="submission" date="2011-02" db="EMBL/GenBank/DDBJ databases">
        <title>The complete genome of Planctomyces brasiliensis DSM 5305.</title>
        <authorList>
            <person name="Lucas S."/>
            <person name="Copeland A."/>
            <person name="Lapidus A."/>
            <person name="Bruce D."/>
            <person name="Goodwin L."/>
            <person name="Pitluck S."/>
            <person name="Kyrpides N."/>
            <person name="Mavromatis K."/>
            <person name="Pagani I."/>
            <person name="Ivanova N."/>
            <person name="Ovchinnikova G."/>
            <person name="Lu M."/>
            <person name="Detter J.C."/>
            <person name="Han C."/>
            <person name="Land M."/>
            <person name="Hauser L."/>
            <person name="Markowitz V."/>
            <person name="Cheng J.-F."/>
            <person name="Hugenholtz P."/>
            <person name="Woyke T."/>
            <person name="Wu D."/>
            <person name="Tindall B."/>
            <person name="Pomrenke H.G."/>
            <person name="Brambilla E."/>
            <person name="Klenk H.-P."/>
            <person name="Eisen J.A."/>
        </authorList>
    </citation>
    <scope>NUCLEOTIDE SEQUENCE [LARGE SCALE GENOMIC DNA]</scope>
    <source>
        <strain evidence="3">ATCC 49424 / DSM 5305 / JCM 21570 / NBRC 103401 / IFAM 1448</strain>
    </source>
</reference>
<dbReference type="Pfam" id="PF05235">
    <property type="entry name" value="CHAD"/>
    <property type="match status" value="1"/>
</dbReference>
<accession>F0SMZ7</accession>
<dbReference type="PROSITE" id="PS51708">
    <property type="entry name" value="CHAD"/>
    <property type="match status" value="1"/>
</dbReference>
<dbReference type="InterPro" id="IPR007899">
    <property type="entry name" value="CHAD_dom"/>
</dbReference>
<evidence type="ECO:0000259" key="1">
    <source>
        <dbReference type="PROSITE" id="PS51708"/>
    </source>
</evidence>
<dbReference type="PANTHER" id="PTHR39339">
    <property type="entry name" value="SLR1444 PROTEIN"/>
    <property type="match status" value="1"/>
</dbReference>
<keyword evidence="3" id="KW-1185">Reference proteome</keyword>
<protein>
    <submittedName>
        <fullName evidence="2">CHAD domain containing protein</fullName>
    </submittedName>
</protein>
<organism evidence="2 3">
    <name type="scientific">Rubinisphaera brasiliensis (strain ATCC 49424 / DSM 5305 / JCM 21570 / IAM 15109 / NBRC 103401 / IFAM 1448)</name>
    <name type="common">Planctomyces brasiliensis</name>
    <dbReference type="NCBI Taxonomy" id="756272"/>
    <lineage>
        <taxon>Bacteria</taxon>
        <taxon>Pseudomonadati</taxon>
        <taxon>Planctomycetota</taxon>
        <taxon>Planctomycetia</taxon>
        <taxon>Planctomycetales</taxon>
        <taxon>Planctomycetaceae</taxon>
        <taxon>Rubinisphaera</taxon>
    </lineage>
</organism>
<name>F0SMZ7_RUBBR</name>
<dbReference type="InterPro" id="IPR038186">
    <property type="entry name" value="CHAD_dom_sf"/>
</dbReference>
<sequence length="299" mass="35033">MAYRLRRNKSVQKSIRKIAAEQIDKAIAEINNESLNRHEVVHQVRKRCKKLRGLIRLVRPNFDQYSEENAAFRDIARELSFARDAQSMLECFDDLLDHFVDQIDPDAFTPLREILRDRRDEVAADEEGLAQQLENTLNHLQEARTRVDSWKIDETGFPALAGGLQKTYGRACDAIEVAYADPTAENFHEWRKRVKYHWYHAKLLRRIWEPMLKPQRRAAAELADLLGDEHDLAVLRETLLSDPERFGEGADVQAIVGLIDRRRKDFQEQAKPLGRRLFSESPSRLGRRFEGYWNVWREL</sequence>
<dbReference type="PANTHER" id="PTHR39339:SF1">
    <property type="entry name" value="CHAD DOMAIN-CONTAINING PROTEIN"/>
    <property type="match status" value="1"/>
</dbReference>
<evidence type="ECO:0000313" key="2">
    <source>
        <dbReference type="EMBL" id="ADY60001.1"/>
    </source>
</evidence>
<dbReference type="eggNOG" id="COG5607">
    <property type="taxonomic scope" value="Bacteria"/>
</dbReference>
<evidence type="ECO:0000313" key="3">
    <source>
        <dbReference type="Proteomes" id="UP000006860"/>
    </source>
</evidence>
<feature type="domain" description="CHAD" evidence="1">
    <location>
        <begin position="8"/>
        <end position="283"/>
    </location>
</feature>
<dbReference type="Proteomes" id="UP000006860">
    <property type="component" value="Chromosome"/>
</dbReference>
<dbReference type="EMBL" id="CP002546">
    <property type="protein sequence ID" value="ADY60001.1"/>
    <property type="molecule type" value="Genomic_DNA"/>
</dbReference>
<dbReference type="STRING" id="756272.Plabr_2400"/>
<dbReference type="HOGENOM" id="CLU_074535_0_0_0"/>
<gene>
    <name evidence="2" type="ordered locus">Plabr_2400</name>
</gene>
<dbReference type="Gene3D" id="1.40.20.10">
    <property type="entry name" value="CHAD domain"/>
    <property type="match status" value="1"/>
</dbReference>
<dbReference type="AlphaFoldDB" id="F0SMZ7"/>
<dbReference type="SMART" id="SM00880">
    <property type="entry name" value="CHAD"/>
    <property type="match status" value="1"/>
</dbReference>
<dbReference type="RefSeq" id="WP_013628725.1">
    <property type="nucleotide sequence ID" value="NC_015174.1"/>
</dbReference>
<dbReference type="KEGG" id="pbs:Plabr_2400"/>